<dbReference type="Pfam" id="PF00107">
    <property type="entry name" value="ADH_zinc_N"/>
    <property type="match status" value="1"/>
</dbReference>
<sequence>MMKAAVYEEFGGQIKVKNIPKPKLSSKYSVIVNVMATGVCRSDWHGWKGHDDDIKNHGLPFIPGHELAGIIVEKGSAVQKLSIGNRVAIPFILSCNNCVECKRNKPTVCLNQSQPGFTMNGSFAEFVEITKADHNLRIIPEGVSFIEAAALGCRFTTAYRTVVQQGLQIDNIQDALQNRRRRSNGLKKNICVFGAGGLGLSCVVIAKAMKNILGSDEIGDIIAVDVSQAALLKAKEVGATFTINVRDYDMNNEKVRQRVYELTGGNGAELTIDAAGFIDTCENAVYTCRRGCRMIQVGLPIGGRPPMIPMGIVAGRELELIGSHGFSAKDLPTILQLVKSGTLCVKDLIEKEVMLEEGAKALMDMDKVGQQLGMTVITRFDDSCRL</sequence>
<evidence type="ECO:0000256" key="2">
    <source>
        <dbReference type="ARBA" id="ARBA00022833"/>
    </source>
</evidence>
<protein>
    <submittedName>
        <fullName evidence="7">L-iditol 2-dehydrogenase</fullName>
    </submittedName>
</protein>
<dbReference type="Gene3D" id="3.90.180.10">
    <property type="entry name" value="Medium-chain alcohol dehydrogenases, catalytic domain"/>
    <property type="match status" value="1"/>
</dbReference>
<comment type="cofactor">
    <cofactor evidence="4">
        <name>Zn(2+)</name>
        <dbReference type="ChEBI" id="CHEBI:29105"/>
    </cofactor>
</comment>
<evidence type="ECO:0000256" key="1">
    <source>
        <dbReference type="ARBA" id="ARBA00022723"/>
    </source>
</evidence>
<evidence type="ECO:0000313" key="8">
    <source>
        <dbReference type="Proteomes" id="UP001054902"/>
    </source>
</evidence>
<keyword evidence="3" id="KW-0560">Oxidoreductase</keyword>
<reference evidence="7 8" key="1">
    <citation type="journal article" date="2021" name="Sci. Rep.">
        <title>The genome of the diatom Chaetoceros tenuissimus carries an ancient integrated fragment of an extant virus.</title>
        <authorList>
            <person name="Hongo Y."/>
            <person name="Kimura K."/>
            <person name="Takaki Y."/>
            <person name="Yoshida Y."/>
            <person name="Baba S."/>
            <person name="Kobayashi G."/>
            <person name="Nagasaki K."/>
            <person name="Hano T."/>
            <person name="Tomaru Y."/>
        </authorList>
    </citation>
    <scope>NUCLEOTIDE SEQUENCE [LARGE SCALE GENOMIC DNA]</scope>
    <source>
        <strain evidence="7 8">NIES-3715</strain>
    </source>
</reference>
<dbReference type="SUPFAM" id="SSF51735">
    <property type="entry name" value="NAD(P)-binding Rossmann-fold domains"/>
    <property type="match status" value="1"/>
</dbReference>
<dbReference type="InterPro" id="IPR050129">
    <property type="entry name" value="Zn_alcohol_dh"/>
</dbReference>
<accession>A0AAD3H2B8</accession>
<dbReference type="Proteomes" id="UP001054902">
    <property type="component" value="Unassembled WGS sequence"/>
</dbReference>
<keyword evidence="8" id="KW-1185">Reference proteome</keyword>
<dbReference type="GO" id="GO:0016491">
    <property type="term" value="F:oxidoreductase activity"/>
    <property type="evidence" value="ECO:0007669"/>
    <property type="project" value="UniProtKB-KW"/>
</dbReference>
<dbReference type="SUPFAM" id="SSF50129">
    <property type="entry name" value="GroES-like"/>
    <property type="match status" value="1"/>
</dbReference>
<dbReference type="PROSITE" id="PS00059">
    <property type="entry name" value="ADH_ZINC"/>
    <property type="match status" value="1"/>
</dbReference>
<name>A0AAD3H2B8_9STRA</name>
<comment type="caution">
    <text evidence="7">The sequence shown here is derived from an EMBL/GenBank/DDBJ whole genome shotgun (WGS) entry which is preliminary data.</text>
</comment>
<dbReference type="Pfam" id="PF08240">
    <property type="entry name" value="ADH_N"/>
    <property type="match status" value="1"/>
</dbReference>
<dbReference type="AlphaFoldDB" id="A0AAD3H2B8"/>
<comment type="similarity">
    <text evidence="4">Belongs to the zinc-containing alcohol dehydrogenase family.</text>
</comment>
<keyword evidence="2 4" id="KW-0862">Zinc</keyword>
<gene>
    <name evidence="7" type="ORF">CTEN210_03774</name>
</gene>
<proteinExistence type="inferred from homology"/>
<dbReference type="PANTHER" id="PTHR43401:SF5">
    <property type="entry name" value="ALCOHOL DEHYDROGENASE-RELATED"/>
    <property type="match status" value="1"/>
</dbReference>
<dbReference type="InterPro" id="IPR013154">
    <property type="entry name" value="ADH-like_N"/>
</dbReference>
<organism evidence="7 8">
    <name type="scientific">Chaetoceros tenuissimus</name>
    <dbReference type="NCBI Taxonomy" id="426638"/>
    <lineage>
        <taxon>Eukaryota</taxon>
        <taxon>Sar</taxon>
        <taxon>Stramenopiles</taxon>
        <taxon>Ochrophyta</taxon>
        <taxon>Bacillariophyta</taxon>
        <taxon>Coscinodiscophyceae</taxon>
        <taxon>Chaetocerotophycidae</taxon>
        <taxon>Chaetocerotales</taxon>
        <taxon>Chaetocerotaceae</taxon>
        <taxon>Chaetoceros</taxon>
    </lineage>
</organism>
<feature type="domain" description="Alcohol dehydrogenase-like C-terminal" evidence="5">
    <location>
        <begin position="197"/>
        <end position="339"/>
    </location>
</feature>
<dbReference type="EMBL" id="BLLK01000022">
    <property type="protein sequence ID" value="GFH47299.1"/>
    <property type="molecule type" value="Genomic_DNA"/>
</dbReference>
<dbReference type="PANTHER" id="PTHR43401">
    <property type="entry name" value="L-THREONINE 3-DEHYDROGENASE"/>
    <property type="match status" value="1"/>
</dbReference>
<dbReference type="InterPro" id="IPR013149">
    <property type="entry name" value="ADH-like_C"/>
</dbReference>
<dbReference type="InterPro" id="IPR036291">
    <property type="entry name" value="NAD(P)-bd_dom_sf"/>
</dbReference>
<evidence type="ECO:0000259" key="5">
    <source>
        <dbReference type="Pfam" id="PF00107"/>
    </source>
</evidence>
<feature type="domain" description="Alcohol dehydrogenase-like N-terminal" evidence="6">
    <location>
        <begin position="29"/>
        <end position="131"/>
    </location>
</feature>
<evidence type="ECO:0000256" key="4">
    <source>
        <dbReference type="RuleBase" id="RU361277"/>
    </source>
</evidence>
<evidence type="ECO:0000259" key="6">
    <source>
        <dbReference type="Pfam" id="PF08240"/>
    </source>
</evidence>
<dbReference type="InterPro" id="IPR002328">
    <property type="entry name" value="ADH_Zn_CS"/>
</dbReference>
<evidence type="ECO:0000256" key="3">
    <source>
        <dbReference type="ARBA" id="ARBA00023002"/>
    </source>
</evidence>
<dbReference type="GO" id="GO:0008270">
    <property type="term" value="F:zinc ion binding"/>
    <property type="evidence" value="ECO:0007669"/>
    <property type="project" value="InterPro"/>
</dbReference>
<evidence type="ECO:0000313" key="7">
    <source>
        <dbReference type="EMBL" id="GFH47299.1"/>
    </source>
</evidence>
<keyword evidence="1 4" id="KW-0479">Metal-binding</keyword>
<dbReference type="InterPro" id="IPR011032">
    <property type="entry name" value="GroES-like_sf"/>
</dbReference>